<keyword evidence="3" id="KW-1185">Reference proteome</keyword>
<organism evidence="2 3">
    <name type="scientific">Fukomys damarensis</name>
    <name type="common">Damaraland mole rat</name>
    <name type="synonym">Cryptomys damarensis</name>
    <dbReference type="NCBI Taxonomy" id="885580"/>
    <lineage>
        <taxon>Eukaryota</taxon>
        <taxon>Metazoa</taxon>
        <taxon>Chordata</taxon>
        <taxon>Craniata</taxon>
        <taxon>Vertebrata</taxon>
        <taxon>Euteleostomi</taxon>
        <taxon>Mammalia</taxon>
        <taxon>Eutheria</taxon>
        <taxon>Euarchontoglires</taxon>
        <taxon>Glires</taxon>
        <taxon>Rodentia</taxon>
        <taxon>Hystricomorpha</taxon>
        <taxon>Bathyergidae</taxon>
        <taxon>Fukomys</taxon>
    </lineage>
</organism>
<proteinExistence type="predicted"/>
<name>A0A091EE86_FUKDA</name>
<gene>
    <name evidence="2" type="ORF">H920_05007</name>
</gene>
<evidence type="ECO:0000313" key="2">
    <source>
        <dbReference type="EMBL" id="KFO33661.1"/>
    </source>
</evidence>
<dbReference type="AlphaFoldDB" id="A0A091EE86"/>
<dbReference type="Proteomes" id="UP000028990">
    <property type="component" value="Unassembled WGS sequence"/>
</dbReference>
<dbReference type="EMBL" id="KN122065">
    <property type="protein sequence ID" value="KFO33661.1"/>
    <property type="molecule type" value="Genomic_DNA"/>
</dbReference>
<protein>
    <submittedName>
        <fullName evidence="2">Eukaryotic translation initiation factor 3 subunit B</fullName>
    </submittedName>
</protein>
<dbReference type="GO" id="GO:0003743">
    <property type="term" value="F:translation initiation factor activity"/>
    <property type="evidence" value="ECO:0007669"/>
    <property type="project" value="UniProtKB-KW"/>
</dbReference>
<sequence>MQSLQSTAGSSATVQPLEEWSGGILRCKLSRGRRQPLARLEAPIGFYPGASSTRAEPPGEQPPPHSTSRGRLAEPCFSNQADFVDGVPAELLGDALTDQPQETEGIDSGITKHKCLVLCYSSSWQSGRVQSVLGVSVAK</sequence>
<evidence type="ECO:0000256" key="1">
    <source>
        <dbReference type="SAM" id="MobiDB-lite"/>
    </source>
</evidence>
<evidence type="ECO:0000313" key="3">
    <source>
        <dbReference type="Proteomes" id="UP000028990"/>
    </source>
</evidence>
<reference evidence="2 3" key="1">
    <citation type="submission" date="2013-11" db="EMBL/GenBank/DDBJ databases">
        <title>The Damaraland mole rat (Fukomys damarensis) genome and evolution of African mole rats.</title>
        <authorList>
            <person name="Gladyshev V.N."/>
            <person name="Fang X."/>
        </authorList>
    </citation>
    <scope>NUCLEOTIDE SEQUENCE [LARGE SCALE GENOMIC DNA]</scope>
    <source>
        <tissue evidence="2">Liver</tissue>
    </source>
</reference>
<accession>A0A091EE86</accession>
<feature type="region of interest" description="Disordered" evidence="1">
    <location>
        <begin position="40"/>
        <end position="72"/>
    </location>
</feature>
<keyword evidence="2" id="KW-0648">Protein biosynthesis</keyword>
<keyword evidence="2" id="KW-0396">Initiation factor</keyword>